<dbReference type="STRING" id="765257.A0A0C9Y8J4"/>
<name>A0A0C9Y8J4_9AGAM</name>
<keyword evidence="3" id="KW-1185">Reference proteome</keyword>
<accession>A0A0C9Y8J4</accession>
<reference evidence="2 3" key="1">
    <citation type="submission" date="2014-04" db="EMBL/GenBank/DDBJ databases">
        <authorList>
            <consortium name="DOE Joint Genome Institute"/>
            <person name="Kuo A."/>
            <person name="Kohler A."/>
            <person name="Costa M.D."/>
            <person name="Nagy L.G."/>
            <person name="Floudas D."/>
            <person name="Copeland A."/>
            <person name="Barry K.W."/>
            <person name="Cichocki N."/>
            <person name="Veneault-Fourrey C."/>
            <person name="LaButti K."/>
            <person name="Lindquist E.A."/>
            <person name="Lipzen A."/>
            <person name="Lundell T."/>
            <person name="Morin E."/>
            <person name="Murat C."/>
            <person name="Sun H."/>
            <person name="Tunlid A."/>
            <person name="Henrissat B."/>
            <person name="Grigoriev I.V."/>
            <person name="Hibbett D.S."/>
            <person name="Martin F."/>
            <person name="Nordberg H.P."/>
            <person name="Cantor M.N."/>
            <person name="Hua S.X."/>
        </authorList>
    </citation>
    <scope>NUCLEOTIDE SEQUENCE [LARGE SCALE GENOMIC DNA]</scope>
    <source>
        <strain evidence="2 3">441</strain>
    </source>
</reference>
<reference evidence="3" key="2">
    <citation type="submission" date="2015-01" db="EMBL/GenBank/DDBJ databases">
        <title>Evolutionary Origins and Diversification of the Mycorrhizal Mutualists.</title>
        <authorList>
            <consortium name="DOE Joint Genome Institute"/>
            <consortium name="Mycorrhizal Genomics Consortium"/>
            <person name="Kohler A."/>
            <person name="Kuo A."/>
            <person name="Nagy L.G."/>
            <person name="Floudas D."/>
            <person name="Copeland A."/>
            <person name="Barry K.W."/>
            <person name="Cichocki N."/>
            <person name="Veneault-Fourrey C."/>
            <person name="LaButti K."/>
            <person name="Lindquist E.A."/>
            <person name="Lipzen A."/>
            <person name="Lundell T."/>
            <person name="Morin E."/>
            <person name="Murat C."/>
            <person name="Riley R."/>
            <person name="Ohm R."/>
            <person name="Sun H."/>
            <person name="Tunlid A."/>
            <person name="Henrissat B."/>
            <person name="Grigoriev I.V."/>
            <person name="Hibbett D.S."/>
            <person name="Martin F."/>
        </authorList>
    </citation>
    <scope>NUCLEOTIDE SEQUENCE [LARGE SCALE GENOMIC DNA]</scope>
    <source>
        <strain evidence="3">441</strain>
    </source>
</reference>
<dbReference type="GO" id="GO:0005525">
    <property type="term" value="F:GTP binding"/>
    <property type="evidence" value="ECO:0007669"/>
    <property type="project" value="InterPro"/>
</dbReference>
<dbReference type="AlphaFoldDB" id="A0A0C9Y8J4"/>
<dbReference type="Proteomes" id="UP000054018">
    <property type="component" value="Unassembled WGS sequence"/>
</dbReference>
<organism evidence="2 3">
    <name type="scientific">Pisolithus microcarpus 441</name>
    <dbReference type="NCBI Taxonomy" id="765257"/>
    <lineage>
        <taxon>Eukaryota</taxon>
        <taxon>Fungi</taxon>
        <taxon>Dikarya</taxon>
        <taxon>Basidiomycota</taxon>
        <taxon>Agaricomycotina</taxon>
        <taxon>Agaricomycetes</taxon>
        <taxon>Agaricomycetidae</taxon>
        <taxon>Boletales</taxon>
        <taxon>Sclerodermatineae</taxon>
        <taxon>Pisolithaceae</taxon>
        <taxon>Pisolithus</taxon>
    </lineage>
</organism>
<dbReference type="OrthoDB" id="391988at2759"/>
<evidence type="ECO:0000313" key="3">
    <source>
        <dbReference type="Proteomes" id="UP000054018"/>
    </source>
</evidence>
<evidence type="ECO:0000259" key="1">
    <source>
        <dbReference type="Pfam" id="PF01926"/>
    </source>
</evidence>
<dbReference type="Pfam" id="PF01926">
    <property type="entry name" value="MMR_HSR1"/>
    <property type="match status" value="1"/>
</dbReference>
<sequence>SGGLKPTTEELIAQCPRFRVLVVGKTGVGKSSLIDRVFGTSTAGVADDKPGEAMIEKELISSQNDRFILHDSK</sequence>
<protein>
    <recommendedName>
        <fullName evidence="1">G domain-containing protein</fullName>
    </recommendedName>
</protein>
<dbReference type="InterPro" id="IPR027417">
    <property type="entry name" value="P-loop_NTPase"/>
</dbReference>
<feature type="non-terminal residue" evidence="2">
    <location>
        <position position="73"/>
    </location>
</feature>
<evidence type="ECO:0000313" key="2">
    <source>
        <dbReference type="EMBL" id="KIK20975.1"/>
    </source>
</evidence>
<gene>
    <name evidence="2" type="ORF">PISMIDRAFT_66967</name>
</gene>
<feature type="non-terminal residue" evidence="2">
    <location>
        <position position="1"/>
    </location>
</feature>
<dbReference type="InterPro" id="IPR006073">
    <property type="entry name" value="GTP-bd"/>
</dbReference>
<dbReference type="EMBL" id="KN833757">
    <property type="protein sequence ID" value="KIK20975.1"/>
    <property type="molecule type" value="Genomic_DNA"/>
</dbReference>
<proteinExistence type="predicted"/>
<dbReference type="Gene3D" id="3.40.50.300">
    <property type="entry name" value="P-loop containing nucleotide triphosphate hydrolases"/>
    <property type="match status" value="1"/>
</dbReference>
<dbReference type="HOGENOM" id="CLU_2819731_0_0_1"/>
<dbReference type="SUPFAM" id="SSF52540">
    <property type="entry name" value="P-loop containing nucleoside triphosphate hydrolases"/>
    <property type="match status" value="1"/>
</dbReference>
<feature type="domain" description="G" evidence="1">
    <location>
        <begin position="19"/>
        <end position="71"/>
    </location>
</feature>